<name>A0A840CKI2_9BACT</name>
<keyword evidence="2" id="KW-1185">Reference proteome</keyword>
<evidence type="ECO:0000313" key="1">
    <source>
        <dbReference type="EMBL" id="MBB4036567.1"/>
    </source>
</evidence>
<proteinExistence type="predicted"/>
<organism evidence="1 2">
    <name type="scientific">Dysgonomonas hofstadii</name>
    <dbReference type="NCBI Taxonomy" id="637886"/>
    <lineage>
        <taxon>Bacteria</taxon>
        <taxon>Pseudomonadati</taxon>
        <taxon>Bacteroidota</taxon>
        <taxon>Bacteroidia</taxon>
        <taxon>Bacteroidales</taxon>
        <taxon>Dysgonomonadaceae</taxon>
        <taxon>Dysgonomonas</taxon>
    </lineage>
</organism>
<dbReference type="Proteomes" id="UP000555103">
    <property type="component" value="Unassembled WGS sequence"/>
</dbReference>
<reference evidence="1 2" key="1">
    <citation type="submission" date="2020-08" db="EMBL/GenBank/DDBJ databases">
        <title>Genomic Encyclopedia of Type Strains, Phase IV (KMG-IV): sequencing the most valuable type-strain genomes for metagenomic binning, comparative biology and taxonomic classification.</title>
        <authorList>
            <person name="Goeker M."/>
        </authorList>
    </citation>
    <scope>NUCLEOTIDE SEQUENCE [LARGE SCALE GENOMIC DNA]</scope>
    <source>
        <strain evidence="1 2">DSM 104969</strain>
    </source>
</reference>
<gene>
    <name evidence="1" type="ORF">GGR21_002473</name>
</gene>
<accession>A0A840CKI2</accession>
<evidence type="ECO:0000313" key="2">
    <source>
        <dbReference type="Proteomes" id="UP000555103"/>
    </source>
</evidence>
<protein>
    <submittedName>
        <fullName evidence="1">Uncharacterized protein</fullName>
    </submittedName>
</protein>
<comment type="caution">
    <text evidence="1">The sequence shown here is derived from an EMBL/GenBank/DDBJ whole genome shotgun (WGS) entry which is preliminary data.</text>
</comment>
<dbReference type="AlphaFoldDB" id="A0A840CKI2"/>
<sequence>MNELIMIVKPSTDECCIVLFFIKDNKVYIHQAYMLDNITDCINKIKFILKNKEENYPVVSVRFDASIYIQEAFTLRSDLNVDVFLYLEKKKFEHRLATQENSIKSFVFRKTKTEEYVQFMTMFESFNKMDKYNIVVDVLCDIGKYYRIVKRD</sequence>
<dbReference type="EMBL" id="JACIEP010000008">
    <property type="protein sequence ID" value="MBB4036567.1"/>
    <property type="molecule type" value="Genomic_DNA"/>
</dbReference>